<dbReference type="Proteomes" id="UP000054870">
    <property type="component" value="Unassembled WGS sequence"/>
</dbReference>
<evidence type="ECO:0000313" key="2">
    <source>
        <dbReference type="Proteomes" id="UP000054870"/>
    </source>
</evidence>
<sequence>MHRDGLERLHAVATAKGVRCLAEEYRGGRRGLYPFECPCGHRWEARGDAVMNEVLACPRCLSAKRSEDNHQAMFYHDGLERLQAAARKRGGECLSSEYTGARKRYRFRCAARHEWRAFAGTIWQGGWCSRCASIANRTSIETLQMMAAERGGKCLSTEALGTQVKHTWECHRGHVWQTTPATIRSGSWCPNCAWLKFSTKPSTRKRWDVEG</sequence>
<dbReference type="EMBL" id="FCOF02000112">
    <property type="protein sequence ID" value="SAK97930.1"/>
    <property type="molecule type" value="Genomic_DNA"/>
</dbReference>
<comment type="caution">
    <text evidence="1">The sequence shown here is derived from an EMBL/GenBank/DDBJ whole genome shotgun (WGS) entry which is preliminary data.</text>
</comment>
<gene>
    <name evidence="1" type="ORF">AWB75_07158</name>
</gene>
<accession>A0A158DU13</accession>
<dbReference type="AlphaFoldDB" id="A0A158DU13"/>
<name>A0A158DU13_9BURK</name>
<protein>
    <recommendedName>
        <fullName evidence="3">Zinc-ribbon domain-containing protein</fullName>
    </recommendedName>
</protein>
<evidence type="ECO:0000313" key="1">
    <source>
        <dbReference type="EMBL" id="SAK97930.1"/>
    </source>
</evidence>
<proteinExistence type="predicted"/>
<organism evidence="1 2">
    <name type="scientific">Caballeronia catudaia</name>
    <dbReference type="NCBI Taxonomy" id="1777136"/>
    <lineage>
        <taxon>Bacteria</taxon>
        <taxon>Pseudomonadati</taxon>
        <taxon>Pseudomonadota</taxon>
        <taxon>Betaproteobacteria</taxon>
        <taxon>Burkholderiales</taxon>
        <taxon>Burkholderiaceae</taxon>
        <taxon>Caballeronia</taxon>
    </lineage>
</organism>
<reference evidence="1" key="1">
    <citation type="submission" date="2016-01" db="EMBL/GenBank/DDBJ databases">
        <authorList>
            <person name="Peeters C."/>
        </authorList>
    </citation>
    <scope>NUCLEOTIDE SEQUENCE [LARGE SCALE GENOMIC DNA]</scope>
    <source>
        <strain evidence="1">LMG 29318</strain>
    </source>
</reference>
<keyword evidence="2" id="KW-1185">Reference proteome</keyword>
<evidence type="ECO:0008006" key="3">
    <source>
        <dbReference type="Google" id="ProtNLM"/>
    </source>
</evidence>